<evidence type="ECO:0000256" key="1">
    <source>
        <dbReference type="SAM" id="SignalP"/>
    </source>
</evidence>
<comment type="caution">
    <text evidence="2">The sequence shown here is derived from an EMBL/GenBank/DDBJ whole genome shotgun (WGS) entry which is preliminary data.</text>
</comment>
<feature type="non-terminal residue" evidence="2">
    <location>
        <position position="132"/>
    </location>
</feature>
<feature type="signal peptide" evidence="1">
    <location>
        <begin position="1"/>
        <end position="23"/>
    </location>
</feature>
<evidence type="ECO:0000313" key="2">
    <source>
        <dbReference type="EMBL" id="PLP43102.1"/>
    </source>
</evidence>
<reference evidence="2 3" key="2">
    <citation type="submission" date="2018-01" db="EMBL/GenBank/DDBJ databases">
        <title>Genomic study of Klebsiella pneumoniae.</title>
        <authorList>
            <person name="Yang Y."/>
            <person name="Bicalho R."/>
        </authorList>
    </citation>
    <scope>NUCLEOTIDE SEQUENCE [LARGE SCALE GENOMIC DNA]</scope>
    <source>
        <strain evidence="2 3">A5</strain>
    </source>
</reference>
<gene>
    <name evidence="2" type="ORF">CWM98_19520</name>
</gene>
<proteinExistence type="predicted"/>
<keyword evidence="1" id="KW-0732">Signal</keyword>
<protein>
    <recommendedName>
        <fullName evidence="4">CFA/I fimbrial minor adhesin</fullName>
    </recommendedName>
</protein>
<feature type="chain" id="PRO_5014756071" description="CFA/I fimbrial minor adhesin" evidence="1">
    <location>
        <begin position="24"/>
        <end position="132"/>
    </location>
</feature>
<organism evidence="2 3">
    <name type="scientific">Klebsiella variicola</name>
    <dbReference type="NCBI Taxonomy" id="244366"/>
    <lineage>
        <taxon>Bacteria</taxon>
        <taxon>Pseudomonadati</taxon>
        <taxon>Pseudomonadota</taxon>
        <taxon>Gammaproteobacteria</taxon>
        <taxon>Enterobacterales</taxon>
        <taxon>Enterobacteriaceae</taxon>
        <taxon>Klebsiella/Raoultella group</taxon>
        <taxon>Klebsiella</taxon>
        <taxon>Klebsiella pneumoniae complex</taxon>
    </lineage>
</organism>
<dbReference type="EMBL" id="PICB01001112">
    <property type="protein sequence ID" value="PLP43102.1"/>
    <property type="molecule type" value="Genomic_DNA"/>
</dbReference>
<evidence type="ECO:0008006" key="4">
    <source>
        <dbReference type="Google" id="ProtNLM"/>
    </source>
</evidence>
<dbReference type="AlphaFoldDB" id="A0A2N5ACU9"/>
<name>A0A2N5ACU9_KLEVA</name>
<dbReference type="Proteomes" id="UP000234473">
    <property type="component" value="Unassembled WGS sequence"/>
</dbReference>
<accession>A0A2N5ACU9</accession>
<evidence type="ECO:0000313" key="3">
    <source>
        <dbReference type="Proteomes" id="UP000234473"/>
    </source>
</evidence>
<sequence>MKVNALMALAILALLWPAAALRAAVTKTTWSDAPAREFVFVENNSDDNFFVTPGGALDPRMTGANRWTGLKYTGSGTIYQQSLGYIDNGYNTGLNANWKFDMWLENSPVSHPLTGLRCINWYAGCDMATSLI</sequence>
<reference evidence="2 3" key="1">
    <citation type="submission" date="2017-11" db="EMBL/GenBank/DDBJ databases">
        <authorList>
            <person name="Han C.G."/>
        </authorList>
    </citation>
    <scope>NUCLEOTIDE SEQUENCE [LARGE SCALE GENOMIC DNA]</scope>
    <source>
        <strain evidence="2 3">A5</strain>
    </source>
</reference>